<dbReference type="EMBL" id="BSRA01000004">
    <property type="protein sequence ID" value="GLV13306.1"/>
    <property type="molecule type" value="Genomic_DNA"/>
</dbReference>
<evidence type="ECO:0000256" key="16">
    <source>
        <dbReference type="PIRSR" id="PIRSR604439-2"/>
    </source>
</evidence>
<evidence type="ECO:0000259" key="21">
    <source>
        <dbReference type="SMART" id="SM01329"/>
    </source>
</evidence>
<protein>
    <recommendedName>
        <fullName evidence="5 20">Isocitrate dehydrogenase [NADP]</fullName>
        <ecNumber evidence="4 20">1.1.1.42</ecNumber>
    </recommendedName>
</protein>
<feature type="binding site" evidence="16">
    <location>
        <position position="410"/>
    </location>
    <ligand>
        <name>NADP(+)</name>
        <dbReference type="ChEBI" id="CHEBI:58349"/>
    </ligand>
</feature>
<dbReference type="GO" id="GO:0006099">
    <property type="term" value="P:tricarboxylic acid cycle"/>
    <property type="evidence" value="ECO:0007669"/>
    <property type="project" value="UniProtKB-UniRule"/>
</dbReference>
<evidence type="ECO:0000256" key="19">
    <source>
        <dbReference type="PIRSR" id="PIRSR604439-5"/>
    </source>
</evidence>
<evidence type="ECO:0000313" key="22">
    <source>
        <dbReference type="EMBL" id="GLV13306.1"/>
    </source>
</evidence>
<evidence type="ECO:0000256" key="15">
    <source>
        <dbReference type="PIRSR" id="PIRSR604439-1"/>
    </source>
</evidence>
<evidence type="ECO:0000313" key="23">
    <source>
        <dbReference type="EMBL" id="SDW10358.1"/>
    </source>
</evidence>
<feature type="binding site" evidence="16">
    <location>
        <begin position="354"/>
        <end position="360"/>
    </location>
    <ligand>
        <name>NADP(+)</name>
        <dbReference type="ChEBI" id="CHEBI:58349"/>
    </ligand>
</feature>
<feature type="domain" description="Isopropylmalate dehydrogenase-like" evidence="21">
    <location>
        <begin position="30"/>
        <end position="427"/>
    </location>
</feature>
<dbReference type="GO" id="GO:0051287">
    <property type="term" value="F:NAD binding"/>
    <property type="evidence" value="ECO:0007669"/>
    <property type="project" value="InterPro"/>
</dbReference>
<feature type="modified residue" description="N6-succinyllysine" evidence="19">
    <location>
        <position position="100"/>
    </location>
</feature>
<keyword evidence="7 20" id="KW-0816">Tricarboxylic acid cycle</keyword>
<dbReference type="NCBIfam" id="NF005425">
    <property type="entry name" value="PRK07006.1"/>
    <property type="match status" value="1"/>
</dbReference>
<evidence type="ECO:0000256" key="11">
    <source>
        <dbReference type="ARBA" id="ARBA00023002"/>
    </source>
</evidence>
<keyword evidence="9 17" id="KW-0460">Magnesium</keyword>
<dbReference type="EC" id="1.1.1.42" evidence="4 20"/>
<keyword evidence="10 16" id="KW-0521">NADP</keyword>
<dbReference type="Gene3D" id="3.40.718.10">
    <property type="entry name" value="Isopropylmalate Dehydrogenase"/>
    <property type="match status" value="1"/>
</dbReference>
<proteinExistence type="inferred from homology"/>
<feature type="modified residue" description="Phosphoserine" evidence="19">
    <location>
        <position position="113"/>
    </location>
</feature>
<comment type="cofactor">
    <cofactor evidence="17">
        <name>Mg(2+)</name>
        <dbReference type="ChEBI" id="CHEBI:18420"/>
    </cofactor>
    <cofactor evidence="17">
        <name>Mn(2+)</name>
        <dbReference type="ChEBI" id="CHEBI:29035"/>
    </cofactor>
    <text evidence="17">Binds 1 Mg(2+) or Mn(2+) ion per subunit.</text>
</comment>
<dbReference type="GO" id="GO:0004450">
    <property type="term" value="F:isocitrate dehydrogenase (NADP+) activity"/>
    <property type="evidence" value="ECO:0007669"/>
    <property type="project" value="UniProtKB-UniRule"/>
</dbReference>
<comment type="catalytic activity">
    <reaction evidence="13">
        <text>D-threo-isocitrate + NADP(+) = 2-oxoglutarate + CO2 + NADPH</text>
        <dbReference type="Rhea" id="RHEA:19629"/>
        <dbReference type="ChEBI" id="CHEBI:15562"/>
        <dbReference type="ChEBI" id="CHEBI:16526"/>
        <dbReference type="ChEBI" id="CHEBI:16810"/>
        <dbReference type="ChEBI" id="CHEBI:57783"/>
        <dbReference type="ChEBI" id="CHEBI:58349"/>
        <dbReference type="EC" id="1.1.1.42"/>
    </reaction>
</comment>
<comment type="cofactor">
    <cofactor evidence="1">
        <name>Mn(2+)</name>
        <dbReference type="ChEBI" id="CHEBI:29035"/>
    </cofactor>
</comment>
<reference evidence="23" key="2">
    <citation type="submission" date="2016-10" db="EMBL/GenBank/DDBJ databases">
        <authorList>
            <person name="de Groot N.N."/>
        </authorList>
    </citation>
    <scope>NUCLEOTIDE SEQUENCE [LARGE SCALE GENOMIC DNA]</scope>
    <source>
        <strain evidence="23">DSM 12489</strain>
    </source>
</reference>
<dbReference type="AlphaFoldDB" id="A0A1H2QTX1"/>
<keyword evidence="6 20" id="KW-0329">Glyoxylate bypass</keyword>
<comment type="similarity">
    <text evidence="2">Belongs to the isocitrate and isopropylmalate dehydrogenases family.</text>
</comment>
<feature type="binding site" evidence="16">
    <location>
        <position position="406"/>
    </location>
    <ligand>
        <name>NADP(+)</name>
        <dbReference type="ChEBI" id="CHEBI:58349"/>
    </ligand>
</feature>
<feature type="site" description="Critical for catalysis" evidence="18">
    <location>
        <position position="230"/>
    </location>
</feature>
<dbReference type="PANTHER" id="PTHR43504">
    <property type="entry name" value="ISOCITRATE DEHYDROGENASE [NADP]"/>
    <property type="match status" value="1"/>
</dbReference>
<dbReference type="STRING" id="89784.SAMN04489725_10240"/>
<keyword evidence="8 20" id="KW-0479">Metal-binding</keyword>
<keyword evidence="11" id="KW-0560">Oxidoreductase</keyword>
<reference evidence="24" key="1">
    <citation type="submission" date="2016-10" db="EMBL/GenBank/DDBJ databases">
        <authorList>
            <person name="Varghese N."/>
        </authorList>
    </citation>
    <scope>NUCLEOTIDE SEQUENCE [LARGE SCALE GENOMIC DNA]</scope>
    <source>
        <strain evidence="24">DSM 12489</strain>
    </source>
</reference>
<accession>A0A1H2QTX1</accession>
<feature type="binding site" evidence="15">
    <location>
        <position position="119"/>
    </location>
    <ligand>
        <name>D-threo-isocitrate</name>
        <dbReference type="ChEBI" id="CHEBI:15562"/>
    </ligand>
</feature>
<dbReference type="InterPro" id="IPR024084">
    <property type="entry name" value="IsoPropMal-DH-like_dom"/>
</dbReference>
<gene>
    <name evidence="22" type="primary">icd</name>
    <name evidence="22" type="ORF">Heshes_09900</name>
    <name evidence="23" type="ORF">SAMN04489725_10240</name>
</gene>
<evidence type="ECO:0000256" key="13">
    <source>
        <dbReference type="ARBA" id="ARBA00023554"/>
    </source>
</evidence>
<dbReference type="Pfam" id="PF00180">
    <property type="entry name" value="Iso_dh"/>
    <property type="match status" value="1"/>
</dbReference>
<feature type="binding site" evidence="15">
    <location>
        <position position="129"/>
    </location>
    <ligand>
        <name>D-threo-isocitrate</name>
        <dbReference type="ChEBI" id="CHEBI:15562"/>
    </ligand>
</feature>
<dbReference type="NCBIfam" id="TIGR00183">
    <property type="entry name" value="prok_nadp_idh"/>
    <property type="match status" value="1"/>
</dbReference>
<evidence type="ECO:0000256" key="1">
    <source>
        <dbReference type="ARBA" id="ARBA00001936"/>
    </source>
</evidence>
<feature type="binding site" evidence="15">
    <location>
        <position position="153"/>
    </location>
    <ligand>
        <name>D-threo-isocitrate</name>
        <dbReference type="ChEBI" id="CHEBI:15562"/>
    </ligand>
</feature>
<evidence type="ECO:0000256" key="12">
    <source>
        <dbReference type="ARBA" id="ARBA00023211"/>
    </source>
</evidence>
<dbReference type="Proteomes" id="UP000182589">
    <property type="component" value="Unassembled WGS sequence"/>
</dbReference>
<dbReference type="InterPro" id="IPR019818">
    <property type="entry name" value="IsoCit/isopropylmalate_DH_CS"/>
</dbReference>
<keyword evidence="24" id="KW-1185">Reference proteome</keyword>
<feature type="binding site" evidence="16">
    <location>
        <position position="104"/>
    </location>
    <ligand>
        <name>NADP(+)</name>
        <dbReference type="ChEBI" id="CHEBI:58349"/>
    </ligand>
</feature>
<evidence type="ECO:0000313" key="24">
    <source>
        <dbReference type="Proteomes" id="UP000182589"/>
    </source>
</evidence>
<sequence>MPSFQQYSLPTSGEPITLKDGRLQVPDHPIIPFVEGDGTGPDIWRASQRVFDAAVEKAYGGKRKIAWYEVYAGEKAYDKFQEWLPQDTLTAFSEYIVSIKGPLTTPVGGGIRSLNVAVRQELDLYVCQRPVRYFQGVPSPVKHPELVDMVIFRENSEDIYAGVEWQEGTAEVQKVIQFLQNEMGVKKIRFPETSGIGIKPVSREGTERLVRAAIEYALRHKRKSVTLVHKGNIMKFTEGAFKNWGYALAEREFSDRVFTWAQYDRIKAEQGAEAADRAQSEAVQAGKIIVKDVIADAFLQQILTRPAEYDVIATLNLNGDYISDALAAQVGGIGIAPGANINYETGHAVFEATHGTAPKYAGLDKVNPGSVILSGVMMFEYLGWQEAADMITRAMEKAIEQKVVTYDFARLMDGATEVKCSEFGDQIIKNME</sequence>
<dbReference type="Proteomes" id="UP001157137">
    <property type="component" value="Unassembled WGS sequence"/>
</dbReference>
<dbReference type="InterPro" id="IPR004439">
    <property type="entry name" value="Isocitrate_DH_NADP_dimer_prok"/>
</dbReference>
<feature type="site" description="Critical for catalysis" evidence="18">
    <location>
        <position position="160"/>
    </location>
</feature>
<dbReference type="GO" id="GO:0000287">
    <property type="term" value="F:magnesium ion binding"/>
    <property type="evidence" value="ECO:0007669"/>
    <property type="project" value="InterPro"/>
</dbReference>
<organism evidence="23 24">
    <name type="scientific">Alicyclobacillus hesperidum</name>
    <dbReference type="NCBI Taxonomy" id="89784"/>
    <lineage>
        <taxon>Bacteria</taxon>
        <taxon>Bacillati</taxon>
        <taxon>Bacillota</taxon>
        <taxon>Bacilli</taxon>
        <taxon>Bacillales</taxon>
        <taxon>Alicyclobacillaceae</taxon>
        <taxon>Alicyclobacillus</taxon>
    </lineage>
</organism>
<evidence type="ECO:0000256" key="6">
    <source>
        <dbReference type="ARBA" id="ARBA00022435"/>
    </source>
</evidence>
<evidence type="ECO:0000256" key="9">
    <source>
        <dbReference type="ARBA" id="ARBA00022842"/>
    </source>
</evidence>
<evidence type="ECO:0000256" key="2">
    <source>
        <dbReference type="ARBA" id="ARBA00007769"/>
    </source>
</evidence>
<comment type="subunit">
    <text evidence="3">Homodimer.</text>
</comment>
<evidence type="ECO:0000256" key="18">
    <source>
        <dbReference type="PIRSR" id="PIRSR604439-4"/>
    </source>
</evidence>
<evidence type="ECO:0000256" key="3">
    <source>
        <dbReference type="ARBA" id="ARBA00011738"/>
    </source>
</evidence>
<evidence type="ECO:0000256" key="14">
    <source>
        <dbReference type="ARBA" id="ARBA00046127"/>
    </source>
</evidence>
<feature type="modified residue" description="N6-acetyllysine" evidence="19">
    <location>
        <position position="142"/>
    </location>
</feature>
<comment type="function">
    <text evidence="14">Catalyzes the oxidative decarboxylation of isocitrate to 2-oxoglutarate and carbon dioxide with the concomitant reduction of NADP(+).</text>
</comment>
<evidence type="ECO:0000256" key="17">
    <source>
        <dbReference type="PIRSR" id="PIRSR604439-3"/>
    </source>
</evidence>
<feature type="binding site" evidence="16">
    <location>
        <position position="367"/>
    </location>
    <ligand>
        <name>NADP(+)</name>
        <dbReference type="ChEBI" id="CHEBI:58349"/>
    </ligand>
</feature>
<dbReference type="PROSITE" id="PS00470">
    <property type="entry name" value="IDH_IMDH"/>
    <property type="match status" value="1"/>
</dbReference>
<feature type="binding site" evidence="15">
    <location>
        <position position="115"/>
    </location>
    <ligand>
        <name>D-threo-isocitrate</name>
        <dbReference type="ChEBI" id="CHEBI:15562"/>
    </ligand>
</feature>
<dbReference type="RefSeq" id="WP_006447252.1">
    <property type="nucleotide sequence ID" value="NZ_BSRA01000004.1"/>
</dbReference>
<evidence type="ECO:0000256" key="5">
    <source>
        <dbReference type="ARBA" id="ARBA00019562"/>
    </source>
</evidence>
<name>A0A1H2QTX1_9BACL</name>
<keyword evidence="12 17" id="KW-0464">Manganese</keyword>
<evidence type="ECO:0000256" key="4">
    <source>
        <dbReference type="ARBA" id="ARBA00013013"/>
    </source>
</evidence>
<feature type="binding site" evidence="17">
    <location>
        <position position="320"/>
    </location>
    <ligand>
        <name>Mg(2+)</name>
        <dbReference type="ChEBI" id="CHEBI:18420"/>
    </ligand>
</feature>
<reference evidence="22" key="3">
    <citation type="submission" date="2023-02" db="EMBL/GenBank/DDBJ databases">
        <title>Proposal of a novel subspecies: Alicyclobacillus hesperidum subspecies aegle.</title>
        <authorList>
            <person name="Goto K."/>
            <person name="Fujii T."/>
            <person name="Yasui K."/>
            <person name="Mochida K."/>
            <person name="Kato-Tanaka Y."/>
            <person name="Morohoshi S."/>
            <person name="An S.Y."/>
            <person name="Kasai H."/>
            <person name="Yokota A."/>
        </authorList>
    </citation>
    <scope>NUCLEOTIDE SEQUENCE</scope>
    <source>
        <strain evidence="22">DSM 12766</strain>
    </source>
</reference>
<dbReference type="EMBL" id="FNOJ01000002">
    <property type="protein sequence ID" value="SDW10358.1"/>
    <property type="molecule type" value="Genomic_DNA"/>
</dbReference>
<feature type="binding site" evidence="15">
    <location>
        <position position="113"/>
    </location>
    <ligand>
        <name>D-threo-isocitrate</name>
        <dbReference type="ChEBI" id="CHEBI:15562"/>
    </ligand>
</feature>
<dbReference type="SUPFAM" id="SSF53659">
    <property type="entry name" value="Isocitrate/Isopropylmalate dehydrogenase-like"/>
    <property type="match status" value="1"/>
</dbReference>
<dbReference type="PANTHER" id="PTHR43504:SF1">
    <property type="entry name" value="ISOCITRATE DEHYDROGENASE [NADP]"/>
    <property type="match status" value="1"/>
</dbReference>
<evidence type="ECO:0000256" key="7">
    <source>
        <dbReference type="ARBA" id="ARBA00022532"/>
    </source>
</evidence>
<dbReference type="SMART" id="SM01329">
    <property type="entry name" value="Iso_dh"/>
    <property type="match status" value="1"/>
</dbReference>
<evidence type="ECO:0000256" key="20">
    <source>
        <dbReference type="RuleBase" id="RU004446"/>
    </source>
</evidence>
<evidence type="ECO:0000256" key="8">
    <source>
        <dbReference type="ARBA" id="ARBA00022723"/>
    </source>
</evidence>
<evidence type="ECO:0000256" key="10">
    <source>
        <dbReference type="ARBA" id="ARBA00022857"/>
    </source>
</evidence>
<feature type="modified residue" description="N6-succinyllysine" evidence="19">
    <location>
        <position position="242"/>
    </location>
</feature>
<dbReference type="GO" id="GO:0006097">
    <property type="term" value="P:glyoxylate cycle"/>
    <property type="evidence" value="ECO:0007669"/>
    <property type="project" value="UniProtKB-KW"/>
</dbReference>